<keyword evidence="1" id="KW-1133">Transmembrane helix</keyword>
<proteinExistence type="predicted"/>
<evidence type="ECO:0000256" key="1">
    <source>
        <dbReference type="SAM" id="Phobius"/>
    </source>
</evidence>
<keyword evidence="1" id="KW-0812">Transmembrane</keyword>
<feature type="transmembrane region" description="Helical" evidence="1">
    <location>
        <begin position="120"/>
        <end position="138"/>
    </location>
</feature>
<protein>
    <recommendedName>
        <fullName evidence="3">DUF2339 domain-containing protein</fullName>
    </recommendedName>
</protein>
<keyword evidence="1" id="KW-0472">Membrane</keyword>
<gene>
    <name evidence="2" type="ORF">SDC9_154099</name>
</gene>
<dbReference type="EMBL" id="VSSQ01052788">
    <property type="protein sequence ID" value="MPN06842.1"/>
    <property type="molecule type" value="Genomic_DNA"/>
</dbReference>
<feature type="transmembrane region" description="Helical" evidence="1">
    <location>
        <begin position="28"/>
        <end position="47"/>
    </location>
</feature>
<feature type="transmembrane region" description="Helical" evidence="1">
    <location>
        <begin position="144"/>
        <end position="169"/>
    </location>
</feature>
<organism evidence="2">
    <name type="scientific">bioreactor metagenome</name>
    <dbReference type="NCBI Taxonomy" id="1076179"/>
    <lineage>
        <taxon>unclassified sequences</taxon>
        <taxon>metagenomes</taxon>
        <taxon>ecological metagenomes</taxon>
    </lineage>
</organism>
<evidence type="ECO:0000313" key="2">
    <source>
        <dbReference type="EMBL" id="MPN06842.1"/>
    </source>
</evidence>
<dbReference type="PANTHER" id="PTHR33802:SF1">
    <property type="entry name" value="XK-RELATED PROTEIN"/>
    <property type="match status" value="1"/>
</dbReference>
<reference evidence="2" key="1">
    <citation type="submission" date="2019-08" db="EMBL/GenBank/DDBJ databases">
        <authorList>
            <person name="Kucharzyk K."/>
            <person name="Murdoch R.W."/>
            <person name="Higgins S."/>
            <person name="Loffler F."/>
        </authorList>
    </citation>
    <scope>NUCLEOTIDE SEQUENCE</scope>
</reference>
<sequence>MKARGLFILSSLCNIAWLLCWHYDYIGLSVVCMIILLISLALINLILDEERPDRLDQAFYRLPFSLYFGWITVATVANITAFLVRIGWNRFGLSQELWMIIISLLAAVIGFAATVKRKDLAYGLVLVFGYIGILAKRLSAAGPAAGSGVITAVIVSLVILTIGVIYTAVAMVQGRGRLAAVKQ</sequence>
<name>A0A645F015_9ZZZZ</name>
<feature type="transmembrane region" description="Helical" evidence="1">
    <location>
        <begin position="96"/>
        <end position="113"/>
    </location>
</feature>
<accession>A0A645F015</accession>
<feature type="transmembrane region" description="Helical" evidence="1">
    <location>
        <begin position="59"/>
        <end position="84"/>
    </location>
</feature>
<evidence type="ECO:0008006" key="3">
    <source>
        <dbReference type="Google" id="ProtNLM"/>
    </source>
</evidence>
<comment type="caution">
    <text evidence="2">The sequence shown here is derived from an EMBL/GenBank/DDBJ whole genome shotgun (WGS) entry which is preliminary data.</text>
</comment>
<dbReference type="AlphaFoldDB" id="A0A645F015"/>
<dbReference type="PANTHER" id="PTHR33802">
    <property type="entry name" value="SI:CH211-161H7.5-RELATED"/>
    <property type="match status" value="1"/>
</dbReference>